<protein>
    <recommendedName>
        <fullName evidence="2">Adenylate kinase</fullName>
    </recommendedName>
</protein>
<dbReference type="SUPFAM" id="SSF52540">
    <property type="entry name" value="P-loop containing nucleoside triphosphate hydrolases"/>
    <property type="match status" value="1"/>
</dbReference>
<evidence type="ECO:0008006" key="2">
    <source>
        <dbReference type="Google" id="ProtNLM"/>
    </source>
</evidence>
<dbReference type="InterPro" id="IPR052922">
    <property type="entry name" value="Cytidylate_Kinase-2"/>
</dbReference>
<dbReference type="AlphaFoldDB" id="A0A382X653"/>
<dbReference type="EMBL" id="UINC01164801">
    <property type="protein sequence ID" value="SVD65838.1"/>
    <property type="molecule type" value="Genomic_DNA"/>
</dbReference>
<dbReference type="PANTHER" id="PTHR37816:SF1">
    <property type="entry name" value="TOXIN"/>
    <property type="match status" value="1"/>
</dbReference>
<sequence length="191" mass="22854">MRINVVGTAGCGKSTVGKRIAERLDIPYIQLDELHWKPNWVESTDEELFPKLEKALSSDEWVLDGNYTRTIPIKWKRVQMVVYLDLPFHIVLYRIIKRSLVRGIKNEELWHGNKETLWKHLFTRDSMILWTIRHFPENRKRYTELSEKSEYSHIKFVRLRSRKEVEDFVTHKLHIFFGASETLADKGFQIR</sequence>
<gene>
    <name evidence="1" type="ORF">METZ01_LOCUS418692</name>
</gene>
<dbReference type="Gene3D" id="3.40.50.300">
    <property type="entry name" value="P-loop containing nucleotide triphosphate hydrolases"/>
    <property type="match status" value="1"/>
</dbReference>
<organism evidence="1">
    <name type="scientific">marine metagenome</name>
    <dbReference type="NCBI Taxonomy" id="408172"/>
    <lineage>
        <taxon>unclassified sequences</taxon>
        <taxon>metagenomes</taxon>
        <taxon>ecological metagenomes</taxon>
    </lineage>
</organism>
<proteinExistence type="predicted"/>
<name>A0A382X653_9ZZZZ</name>
<accession>A0A382X653</accession>
<dbReference type="InterPro" id="IPR027417">
    <property type="entry name" value="P-loop_NTPase"/>
</dbReference>
<reference evidence="1" key="1">
    <citation type="submission" date="2018-05" db="EMBL/GenBank/DDBJ databases">
        <authorList>
            <person name="Lanie J.A."/>
            <person name="Ng W.-L."/>
            <person name="Kazmierczak K.M."/>
            <person name="Andrzejewski T.M."/>
            <person name="Davidsen T.M."/>
            <person name="Wayne K.J."/>
            <person name="Tettelin H."/>
            <person name="Glass J.I."/>
            <person name="Rusch D."/>
            <person name="Podicherti R."/>
            <person name="Tsui H.-C.T."/>
            <person name="Winkler M.E."/>
        </authorList>
    </citation>
    <scope>NUCLEOTIDE SEQUENCE</scope>
</reference>
<dbReference type="PRINTS" id="PR01100">
    <property type="entry name" value="SHIKIMTKNASE"/>
</dbReference>
<dbReference type="Pfam" id="PF13238">
    <property type="entry name" value="AAA_18"/>
    <property type="match status" value="1"/>
</dbReference>
<dbReference type="PANTHER" id="PTHR37816">
    <property type="entry name" value="YALI0E33011P"/>
    <property type="match status" value="1"/>
</dbReference>
<evidence type="ECO:0000313" key="1">
    <source>
        <dbReference type="EMBL" id="SVD65838.1"/>
    </source>
</evidence>